<dbReference type="PRINTS" id="PR00040">
    <property type="entry name" value="HTHMERR"/>
</dbReference>
<dbReference type="InterPro" id="IPR047057">
    <property type="entry name" value="MerR_fam"/>
</dbReference>
<organism evidence="4 5">
    <name type="scientific">Streptomyces alkaliterrae</name>
    <dbReference type="NCBI Taxonomy" id="2213162"/>
    <lineage>
        <taxon>Bacteria</taxon>
        <taxon>Bacillati</taxon>
        <taxon>Actinomycetota</taxon>
        <taxon>Actinomycetes</taxon>
        <taxon>Kitasatosporales</taxon>
        <taxon>Streptomycetaceae</taxon>
        <taxon>Streptomyces</taxon>
    </lineage>
</organism>
<dbReference type="Proteomes" id="UP000320857">
    <property type="component" value="Unassembled WGS sequence"/>
</dbReference>
<dbReference type="Gene3D" id="1.10.1660.10">
    <property type="match status" value="1"/>
</dbReference>
<keyword evidence="5" id="KW-1185">Reference proteome</keyword>
<evidence type="ECO:0000313" key="6">
    <source>
        <dbReference type="Proteomes" id="UP000517765"/>
    </source>
</evidence>
<evidence type="ECO:0000313" key="5">
    <source>
        <dbReference type="Proteomes" id="UP000320857"/>
    </source>
</evidence>
<dbReference type="RefSeq" id="WP_143651287.1">
    <property type="nucleotide sequence ID" value="NZ_JABJXA010000127.1"/>
</dbReference>
<dbReference type="SUPFAM" id="SSF46955">
    <property type="entry name" value="Putative DNA-binding domain"/>
    <property type="match status" value="1"/>
</dbReference>
<proteinExistence type="predicted"/>
<dbReference type="InterPro" id="IPR009061">
    <property type="entry name" value="DNA-bd_dom_put_sf"/>
</dbReference>
<protein>
    <submittedName>
        <fullName evidence="4">MerR family transcriptional regulator</fullName>
    </submittedName>
</protein>
<dbReference type="OrthoDB" id="9809391at2"/>
<dbReference type="Pfam" id="PF13411">
    <property type="entry name" value="MerR_1"/>
    <property type="match status" value="1"/>
</dbReference>
<dbReference type="SMART" id="SM00422">
    <property type="entry name" value="HTH_MERR"/>
    <property type="match status" value="1"/>
</dbReference>
<dbReference type="PANTHER" id="PTHR30204">
    <property type="entry name" value="REDOX-CYCLING DRUG-SENSING TRANSCRIPTIONAL ACTIVATOR SOXR"/>
    <property type="match status" value="1"/>
</dbReference>
<evidence type="ECO:0000313" key="4">
    <source>
        <dbReference type="EMBL" id="MQS05102.1"/>
    </source>
</evidence>
<dbReference type="GO" id="GO:0003700">
    <property type="term" value="F:DNA-binding transcription factor activity"/>
    <property type="evidence" value="ECO:0007669"/>
    <property type="project" value="InterPro"/>
</dbReference>
<dbReference type="EMBL" id="JABJXA010000127">
    <property type="protein sequence ID" value="MBB1260917.1"/>
    <property type="molecule type" value="Genomic_DNA"/>
</dbReference>
<dbReference type="PROSITE" id="PS50937">
    <property type="entry name" value="HTH_MERR_2"/>
    <property type="match status" value="1"/>
</dbReference>
<evidence type="ECO:0000256" key="1">
    <source>
        <dbReference type="ARBA" id="ARBA00023125"/>
    </source>
</evidence>
<dbReference type="PANTHER" id="PTHR30204:SF93">
    <property type="entry name" value="HTH MERR-TYPE DOMAIN-CONTAINING PROTEIN"/>
    <property type="match status" value="1"/>
</dbReference>
<dbReference type="GO" id="GO:0003677">
    <property type="term" value="F:DNA binding"/>
    <property type="evidence" value="ECO:0007669"/>
    <property type="project" value="UniProtKB-KW"/>
</dbReference>
<keyword evidence="1" id="KW-0238">DNA-binding</keyword>
<gene>
    <name evidence="4" type="ORF">FNX44_025285</name>
    <name evidence="3" type="ORF">H3147_19125</name>
</gene>
<reference evidence="3" key="3">
    <citation type="journal article" name="Syst. Appl. Microbiol.">
        <title>Streptomyces alkaliterrae sp. nov., isolated from an alkaline soil, and emended descriptions of Streptomyces alkaliphilus, Streptomyces calidiresistens and Streptomyces durbertensis.</title>
        <authorList>
            <person name="Swiecimska M."/>
            <person name="Golinska P."/>
            <person name="Nouioui I."/>
            <person name="Wypij M."/>
            <person name="Rai M."/>
            <person name="Sangal V."/>
            <person name="Goodfellow M."/>
        </authorList>
    </citation>
    <scope>NUCLEOTIDE SEQUENCE</scope>
    <source>
        <strain evidence="3">OF8</strain>
    </source>
</reference>
<reference evidence="4 5" key="1">
    <citation type="submission" date="2019-10" db="EMBL/GenBank/DDBJ databases">
        <title>Streptomyces sp. nov., a novel actinobacterium isolated from alkaline environment.</title>
        <authorList>
            <person name="Golinska P."/>
        </authorList>
    </citation>
    <scope>NUCLEOTIDE SEQUENCE [LARGE SCALE GENOMIC DNA]</scope>
    <source>
        <strain evidence="4 5">OF1</strain>
    </source>
</reference>
<dbReference type="AlphaFoldDB" id="A0A5P0YZJ5"/>
<evidence type="ECO:0000259" key="2">
    <source>
        <dbReference type="PROSITE" id="PS50937"/>
    </source>
</evidence>
<dbReference type="InterPro" id="IPR000551">
    <property type="entry name" value="MerR-type_HTH_dom"/>
</dbReference>
<sequence length="315" mass="34218">MPERGDLWSIGELAARAGATVKTVRFYSDRGLLPEAGRSAGGHRRYGPDSLDRLRLIRALRGLDLPVPDVARLVSGEGTALGDDAVVRDVVAARLADLRSRMAALRWREAALRLLQDCTAEERAERLVLIGRVSTPPDTAALVSFWRRWLPPGLPPRVVDLVLEQAVPVLPPDPTPEWFLTFARLHAFTSALRPAKRGSQPTAHRRESGQRPAVLYEGLTEAFALASPAVRAGDGPRPGDALDRFVAAYAETANTRDSPAFRRALSRQLAVEPRLDRYWELAARLSPPGTVTPGAAHDWLARALTAQTAPGAAPP</sequence>
<reference evidence="6" key="2">
    <citation type="submission" date="2020-05" db="EMBL/GenBank/DDBJ databases">
        <title>Classification of alakaliphilic streptomycetes isolated from an alkaline soil next to Lonar Crater, India and a proposal for the recognition of Streptomyces alkaliterrae sp. nov.</title>
        <authorList>
            <person name="Golinska P."/>
        </authorList>
    </citation>
    <scope>NUCLEOTIDE SEQUENCE [LARGE SCALE GENOMIC DNA]</scope>
    <source>
        <strain evidence="6">OF8</strain>
    </source>
</reference>
<name>A0A5P0YZJ5_9ACTN</name>
<evidence type="ECO:0000313" key="3">
    <source>
        <dbReference type="EMBL" id="MBB1260917.1"/>
    </source>
</evidence>
<accession>A0A5P0YZJ5</accession>
<feature type="domain" description="HTH merR-type" evidence="2">
    <location>
        <begin position="7"/>
        <end position="76"/>
    </location>
</feature>
<comment type="caution">
    <text evidence="4">The sequence shown here is derived from an EMBL/GenBank/DDBJ whole genome shotgun (WGS) entry which is preliminary data.</text>
</comment>
<dbReference type="EMBL" id="VJYK02000432">
    <property type="protein sequence ID" value="MQS05102.1"/>
    <property type="molecule type" value="Genomic_DNA"/>
</dbReference>
<dbReference type="Proteomes" id="UP000517765">
    <property type="component" value="Unassembled WGS sequence"/>
</dbReference>